<dbReference type="PANTHER" id="PTHR34135">
    <property type="entry name" value="LYSOZYME"/>
    <property type="match status" value="1"/>
</dbReference>
<dbReference type="RefSeq" id="WP_147159431.1">
    <property type="nucleotide sequence ID" value="NZ_BJYR01000013.1"/>
</dbReference>
<dbReference type="OrthoDB" id="9798192at2"/>
<dbReference type="SUPFAM" id="SSF51445">
    <property type="entry name" value="(Trans)glycosidases"/>
    <property type="match status" value="1"/>
</dbReference>
<reference evidence="2 3" key="1">
    <citation type="submission" date="2019-07" db="EMBL/GenBank/DDBJ databases">
        <title>Whole genome shotgun sequence of Novosphingobium sediminis NBRC 106119.</title>
        <authorList>
            <person name="Hosoyama A."/>
            <person name="Uohara A."/>
            <person name="Ohji S."/>
            <person name="Ichikawa N."/>
        </authorList>
    </citation>
    <scope>NUCLEOTIDE SEQUENCE [LARGE SCALE GENOMIC DNA]</scope>
    <source>
        <strain evidence="2 3">NBRC 106119</strain>
    </source>
</reference>
<name>A0A512AKC4_9SPHN</name>
<dbReference type="Proteomes" id="UP000321464">
    <property type="component" value="Unassembled WGS sequence"/>
</dbReference>
<evidence type="ECO:0000256" key="1">
    <source>
        <dbReference type="ARBA" id="ARBA00010646"/>
    </source>
</evidence>
<comment type="caution">
    <text evidence="2">The sequence shown here is derived from an EMBL/GenBank/DDBJ whole genome shotgun (WGS) entry which is preliminary data.</text>
</comment>
<dbReference type="AlphaFoldDB" id="A0A512AKC4"/>
<dbReference type="PANTHER" id="PTHR34135:SF2">
    <property type="entry name" value="LYSOZYME"/>
    <property type="match status" value="1"/>
</dbReference>
<dbReference type="PROSITE" id="PS51904">
    <property type="entry name" value="GLYCOSYL_HYDROL_F25_2"/>
    <property type="match status" value="1"/>
</dbReference>
<sequence>MTNSAKSTRQRVWILLAALLLAGLAAAAWWESRRWEPDRARFPVQGAWLDAHDGEIEWPSLKAHGADFVYLTASEGAGRRDETFTAGLDAARKAGLQVGAVHVYDLCAPADAQAGSFVIVVPRDDGLLPPAVVLDLDSRSCPQPPGEAAMQSELTTFLNQIEKHTERPAILMLSRSFEARYHLAARLDRNLWVAGDFLEPTYAGRPWVMWTATSRLRMAGVAGPVRWVAVHQ</sequence>
<dbReference type="GO" id="GO:0003796">
    <property type="term" value="F:lysozyme activity"/>
    <property type="evidence" value="ECO:0007669"/>
    <property type="project" value="InterPro"/>
</dbReference>
<dbReference type="Pfam" id="PF01183">
    <property type="entry name" value="Glyco_hydro_25"/>
    <property type="match status" value="1"/>
</dbReference>
<evidence type="ECO:0008006" key="4">
    <source>
        <dbReference type="Google" id="ProtNLM"/>
    </source>
</evidence>
<comment type="similarity">
    <text evidence="1">Belongs to the glycosyl hydrolase 25 family.</text>
</comment>
<dbReference type="CDD" id="cd00599">
    <property type="entry name" value="GH25_muramidase"/>
    <property type="match status" value="1"/>
</dbReference>
<organism evidence="2 3">
    <name type="scientific">Novosphingobium sediminis</name>
    <dbReference type="NCBI Taxonomy" id="707214"/>
    <lineage>
        <taxon>Bacteria</taxon>
        <taxon>Pseudomonadati</taxon>
        <taxon>Pseudomonadota</taxon>
        <taxon>Alphaproteobacteria</taxon>
        <taxon>Sphingomonadales</taxon>
        <taxon>Sphingomonadaceae</taxon>
        <taxon>Novosphingobium</taxon>
    </lineage>
</organism>
<keyword evidence="3" id="KW-1185">Reference proteome</keyword>
<dbReference type="Gene3D" id="3.20.20.80">
    <property type="entry name" value="Glycosidases"/>
    <property type="match status" value="1"/>
</dbReference>
<accession>A0A512AKC4</accession>
<dbReference type="InterPro" id="IPR017853">
    <property type="entry name" value="GH"/>
</dbReference>
<dbReference type="InterPro" id="IPR002053">
    <property type="entry name" value="Glyco_hydro_25"/>
</dbReference>
<dbReference type="GO" id="GO:0016052">
    <property type="term" value="P:carbohydrate catabolic process"/>
    <property type="evidence" value="ECO:0007669"/>
    <property type="project" value="TreeGrafter"/>
</dbReference>
<evidence type="ECO:0000313" key="2">
    <source>
        <dbReference type="EMBL" id="GEO00107.1"/>
    </source>
</evidence>
<protein>
    <recommendedName>
        <fullName evidence="4">Lysozyme</fullName>
    </recommendedName>
</protein>
<proteinExistence type="inferred from homology"/>
<dbReference type="EMBL" id="BJYR01000013">
    <property type="protein sequence ID" value="GEO00107.1"/>
    <property type="molecule type" value="Genomic_DNA"/>
</dbReference>
<dbReference type="GO" id="GO:0016998">
    <property type="term" value="P:cell wall macromolecule catabolic process"/>
    <property type="evidence" value="ECO:0007669"/>
    <property type="project" value="InterPro"/>
</dbReference>
<evidence type="ECO:0000313" key="3">
    <source>
        <dbReference type="Proteomes" id="UP000321464"/>
    </source>
</evidence>
<dbReference type="GO" id="GO:0009253">
    <property type="term" value="P:peptidoglycan catabolic process"/>
    <property type="evidence" value="ECO:0007669"/>
    <property type="project" value="InterPro"/>
</dbReference>
<gene>
    <name evidence="2" type="ORF">NSE01_19390</name>
</gene>